<evidence type="ECO:0000256" key="7">
    <source>
        <dbReference type="ARBA" id="ARBA00022630"/>
    </source>
</evidence>
<evidence type="ECO:0000256" key="3">
    <source>
        <dbReference type="ARBA" id="ARBA00004496"/>
    </source>
</evidence>
<evidence type="ECO:0000256" key="2">
    <source>
        <dbReference type="ARBA" id="ARBA00003921"/>
    </source>
</evidence>
<evidence type="ECO:0000256" key="14">
    <source>
        <dbReference type="ARBA" id="ARBA00023316"/>
    </source>
</evidence>
<protein>
    <recommendedName>
        <fullName evidence="16">UDP-N-acetylenolpyruvoylglucosamine reductase</fullName>
        <ecNumber evidence="16">1.3.1.98</ecNumber>
    </recommendedName>
    <alternativeName>
        <fullName evidence="16">UDP-N-acetylmuramate dehydrogenase</fullName>
    </alternativeName>
</protein>
<keyword evidence="5 16" id="KW-0963">Cytoplasm</keyword>
<comment type="similarity">
    <text evidence="16">Belongs to the MurB family.</text>
</comment>
<dbReference type="InterPro" id="IPR003170">
    <property type="entry name" value="MurB"/>
</dbReference>
<feature type="active site" description="Proton donor" evidence="16">
    <location>
        <position position="220"/>
    </location>
</feature>
<dbReference type="GO" id="GO:0008762">
    <property type="term" value="F:UDP-N-acetylmuramate dehydrogenase activity"/>
    <property type="evidence" value="ECO:0007669"/>
    <property type="project" value="UniProtKB-UniRule"/>
</dbReference>
<evidence type="ECO:0000256" key="10">
    <source>
        <dbReference type="ARBA" id="ARBA00022960"/>
    </source>
</evidence>
<keyword evidence="7 16" id="KW-0285">Flavoprotein</keyword>
<dbReference type="GO" id="GO:0071949">
    <property type="term" value="F:FAD binding"/>
    <property type="evidence" value="ECO:0007669"/>
    <property type="project" value="InterPro"/>
</dbReference>
<evidence type="ECO:0000256" key="16">
    <source>
        <dbReference type="HAMAP-Rule" id="MF_00037"/>
    </source>
</evidence>
<dbReference type="GO" id="GO:0008360">
    <property type="term" value="P:regulation of cell shape"/>
    <property type="evidence" value="ECO:0007669"/>
    <property type="project" value="UniProtKB-KW"/>
</dbReference>
<dbReference type="InterPro" id="IPR016169">
    <property type="entry name" value="FAD-bd_PCMH_sub2"/>
</dbReference>
<dbReference type="NCBIfam" id="TIGR00179">
    <property type="entry name" value="murB"/>
    <property type="match status" value="1"/>
</dbReference>
<sequence length="299" mass="32166">MLDLFDRLIAAKIPFKENLSGKELSAYRGGGAVKIVAYPESVSALKALTALATEFGVPYMPFGLGSNLLISDNGYDGIFISSIGFRNLSVRGNRLVLGSGVSLKRAMECAAENDVSGLEELSGIPASIGGMAKANAGSFGKEMADIISEVTVFDCQTGNVSVIKRRDIDYGYRTSGDTFRGKIILEAVIDGEHSDKVRKVSEHFLNERRKTQPSFPSLGSVFKRTNLGVGMGYYIDKAGLKGTRVGGAEISEKHAGFIVNRGGGTAADYIKLKRLAHDVVYRKFGISAEDEIEIIGKYD</sequence>
<evidence type="ECO:0000256" key="12">
    <source>
        <dbReference type="ARBA" id="ARBA00023002"/>
    </source>
</evidence>
<evidence type="ECO:0000256" key="5">
    <source>
        <dbReference type="ARBA" id="ARBA00022490"/>
    </source>
</evidence>
<dbReference type="GO" id="GO:0071555">
    <property type="term" value="P:cell wall organization"/>
    <property type="evidence" value="ECO:0007669"/>
    <property type="project" value="UniProtKB-KW"/>
</dbReference>
<dbReference type="HAMAP" id="MF_00037">
    <property type="entry name" value="MurB"/>
    <property type="match status" value="1"/>
</dbReference>
<dbReference type="EC" id="1.3.1.98" evidence="16"/>
<reference evidence="18" key="1">
    <citation type="submission" date="2020-10" db="EMBL/GenBank/DDBJ databases">
        <authorList>
            <person name="Gilroy R."/>
        </authorList>
    </citation>
    <scope>NUCLEOTIDE SEQUENCE</scope>
    <source>
        <strain evidence="18">18911</strain>
    </source>
</reference>
<keyword evidence="10 16" id="KW-0133">Cell shape</keyword>
<keyword evidence="11 16" id="KW-0573">Peptidoglycan synthesis</keyword>
<dbReference type="EMBL" id="DVNF01000089">
    <property type="protein sequence ID" value="HIU60372.1"/>
    <property type="molecule type" value="Genomic_DNA"/>
</dbReference>
<keyword evidence="14 16" id="KW-0961">Cell wall biogenesis/degradation</keyword>
<dbReference type="PROSITE" id="PS51387">
    <property type="entry name" value="FAD_PCMH"/>
    <property type="match status" value="1"/>
</dbReference>
<dbReference type="InterPro" id="IPR016166">
    <property type="entry name" value="FAD-bd_PCMH"/>
</dbReference>
<organism evidence="18 19">
    <name type="scientific">Candidatus Stercoripulliclostridium merdigallinarum</name>
    <dbReference type="NCBI Taxonomy" id="2840951"/>
    <lineage>
        <taxon>Bacteria</taxon>
        <taxon>Bacillati</taxon>
        <taxon>Bacillota</taxon>
        <taxon>Clostridia</taxon>
        <taxon>Eubacteriales</taxon>
        <taxon>Candidatus Stercoripulliclostridium</taxon>
    </lineage>
</organism>
<comment type="function">
    <text evidence="2 16">Cell wall formation.</text>
</comment>
<dbReference type="InterPro" id="IPR036318">
    <property type="entry name" value="FAD-bd_PCMH-like_sf"/>
</dbReference>
<dbReference type="InterPro" id="IPR036635">
    <property type="entry name" value="MurB_C_sf"/>
</dbReference>
<reference evidence="18" key="2">
    <citation type="journal article" date="2021" name="PeerJ">
        <title>Extensive microbial diversity within the chicken gut microbiome revealed by metagenomics and culture.</title>
        <authorList>
            <person name="Gilroy R."/>
            <person name="Ravi A."/>
            <person name="Getino M."/>
            <person name="Pursley I."/>
            <person name="Horton D.L."/>
            <person name="Alikhan N.F."/>
            <person name="Baker D."/>
            <person name="Gharbi K."/>
            <person name="Hall N."/>
            <person name="Watson M."/>
            <person name="Adriaenssens E.M."/>
            <person name="Foster-Nyarko E."/>
            <person name="Jarju S."/>
            <person name="Secka A."/>
            <person name="Antonio M."/>
            <person name="Oren A."/>
            <person name="Chaudhuri R.R."/>
            <person name="La Ragione R."/>
            <person name="Hildebrand F."/>
            <person name="Pallen M.J."/>
        </authorList>
    </citation>
    <scope>NUCLEOTIDE SEQUENCE</scope>
    <source>
        <strain evidence="18">18911</strain>
    </source>
</reference>
<evidence type="ECO:0000256" key="13">
    <source>
        <dbReference type="ARBA" id="ARBA00023306"/>
    </source>
</evidence>
<feature type="active site" evidence="16">
    <location>
        <position position="291"/>
    </location>
</feature>
<evidence type="ECO:0000259" key="17">
    <source>
        <dbReference type="PROSITE" id="PS51387"/>
    </source>
</evidence>
<dbReference type="InterPro" id="IPR016167">
    <property type="entry name" value="FAD-bd_PCMH_sub1"/>
</dbReference>
<evidence type="ECO:0000256" key="15">
    <source>
        <dbReference type="ARBA" id="ARBA00048914"/>
    </source>
</evidence>
<keyword evidence="8 16" id="KW-0274">FAD</keyword>
<dbReference type="PANTHER" id="PTHR21071:SF4">
    <property type="entry name" value="UDP-N-ACETYLENOLPYRUVOYLGLUCOSAMINE REDUCTASE"/>
    <property type="match status" value="1"/>
</dbReference>
<accession>A0A9D1MHT5</accession>
<evidence type="ECO:0000256" key="11">
    <source>
        <dbReference type="ARBA" id="ARBA00022984"/>
    </source>
</evidence>
<feature type="active site" evidence="16">
    <location>
        <position position="173"/>
    </location>
</feature>
<dbReference type="GO" id="GO:0051301">
    <property type="term" value="P:cell division"/>
    <property type="evidence" value="ECO:0007669"/>
    <property type="project" value="UniProtKB-KW"/>
</dbReference>
<evidence type="ECO:0000256" key="1">
    <source>
        <dbReference type="ARBA" id="ARBA00001974"/>
    </source>
</evidence>
<comment type="subcellular location">
    <subcellularLocation>
        <location evidence="3 16">Cytoplasm</location>
    </subcellularLocation>
</comment>
<dbReference type="Gene3D" id="3.30.43.10">
    <property type="entry name" value="Uridine Diphospho-n-acetylenolpyruvylglucosamine Reductase, domain 2"/>
    <property type="match status" value="1"/>
</dbReference>
<evidence type="ECO:0000256" key="6">
    <source>
        <dbReference type="ARBA" id="ARBA00022618"/>
    </source>
</evidence>
<name>A0A9D1MHT5_9FIRM</name>
<dbReference type="InterPro" id="IPR011601">
    <property type="entry name" value="MurB_C"/>
</dbReference>
<gene>
    <name evidence="16 18" type="primary">murB</name>
    <name evidence="18" type="ORF">IAB05_03150</name>
</gene>
<dbReference type="GO" id="GO:0009252">
    <property type="term" value="P:peptidoglycan biosynthetic process"/>
    <property type="evidence" value="ECO:0007669"/>
    <property type="project" value="UniProtKB-UniRule"/>
</dbReference>
<dbReference type="Gene3D" id="3.30.465.10">
    <property type="match status" value="1"/>
</dbReference>
<comment type="catalytic activity">
    <reaction evidence="15 16">
        <text>UDP-N-acetyl-alpha-D-muramate + NADP(+) = UDP-N-acetyl-3-O-(1-carboxyvinyl)-alpha-D-glucosamine + NADPH + H(+)</text>
        <dbReference type="Rhea" id="RHEA:12248"/>
        <dbReference type="ChEBI" id="CHEBI:15378"/>
        <dbReference type="ChEBI" id="CHEBI:57783"/>
        <dbReference type="ChEBI" id="CHEBI:58349"/>
        <dbReference type="ChEBI" id="CHEBI:68483"/>
        <dbReference type="ChEBI" id="CHEBI:70757"/>
        <dbReference type="EC" id="1.3.1.98"/>
    </reaction>
</comment>
<keyword evidence="6 16" id="KW-0132">Cell division</keyword>
<comment type="caution">
    <text evidence="18">The sequence shown here is derived from an EMBL/GenBank/DDBJ whole genome shotgun (WGS) entry which is preliminary data.</text>
</comment>
<keyword evidence="12 16" id="KW-0560">Oxidoreductase</keyword>
<dbReference type="AlphaFoldDB" id="A0A9D1MHT5"/>
<keyword evidence="9 16" id="KW-0521">NADP</keyword>
<evidence type="ECO:0000256" key="4">
    <source>
        <dbReference type="ARBA" id="ARBA00004752"/>
    </source>
</evidence>
<keyword evidence="13 16" id="KW-0131">Cell cycle</keyword>
<dbReference type="Pfam" id="PF02873">
    <property type="entry name" value="MurB_C"/>
    <property type="match status" value="1"/>
</dbReference>
<evidence type="ECO:0000256" key="8">
    <source>
        <dbReference type="ARBA" id="ARBA00022827"/>
    </source>
</evidence>
<dbReference type="Proteomes" id="UP000824094">
    <property type="component" value="Unassembled WGS sequence"/>
</dbReference>
<dbReference type="GO" id="GO:0005829">
    <property type="term" value="C:cytosol"/>
    <property type="evidence" value="ECO:0007669"/>
    <property type="project" value="TreeGrafter"/>
</dbReference>
<dbReference type="Pfam" id="PF01565">
    <property type="entry name" value="FAD_binding_4"/>
    <property type="match status" value="1"/>
</dbReference>
<proteinExistence type="inferred from homology"/>
<dbReference type="Gene3D" id="3.90.78.10">
    <property type="entry name" value="UDP-N-acetylenolpyruvoylglucosamine reductase, C-terminal domain"/>
    <property type="match status" value="1"/>
</dbReference>
<evidence type="ECO:0000313" key="19">
    <source>
        <dbReference type="Proteomes" id="UP000824094"/>
    </source>
</evidence>
<dbReference type="PANTHER" id="PTHR21071">
    <property type="entry name" value="UDP-N-ACETYLENOLPYRUVOYLGLUCOSAMINE REDUCTASE"/>
    <property type="match status" value="1"/>
</dbReference>
<dbReference type="SUPFAM" id="SSF56194">
    <property type="entry name" value="Uridine diphospho-N-Acetylenolpyruvylglucosamine reductase, MurB, C-terminal domain"/>
    <property type="match status" value="1"/>
</dbReference>
<dbReference type="SUPFAM" id="SSF56176">
    <property type="entry name" value="FAD-binding/transporter-associated domain-like"/>
    <property type="match status" value="1"/>
</dbReference>
<evidence type="ECO:0000313" key="18">
    <source>
        <dbReference type="EMBL" id="HIU60372.1"/>
    </source>
</evidence>
<comment type="pathway">
    <text evidence="4 16">Cell wall biogenesis; peptidoglycan biosynthesis.</text>
</comment>
<feature type="domain" description="FAD-binding PCMH-type" evidence="17">
    <location>
        <begin position="28"/>
        <end position="194"/>
    </location>
</feature>
<comment type="cofactor">
    <cofactor evidence="1 16">
        <name>FAD</name>
        <dbReference type="ChEBI" id="CHEBI:57692"/>
    </cofactor>
</comment>
<evidence type="ECO:0000256" key="9">
    <source>
        <dbReference type="ARBA" id="ARBA00022857"/>
    </source>
</evidence>
<dbReference type="InterPro" id="IPR006094">
    <property type="entry name" value="Oxid_FAD_bind_N"/>
</dbReference>